<dbReference type="EMBL" id="LM993656">
    <property type="protein sequence ID" value="VTZ71952.1"/>
    <property type="molecule type" value="Genomic_DNA"/>
</dbReference>
<dbReference type="AlphaFoldDB" id="A0A4V6MA33"/>
<sequence>MELIRCLLLYPTNNTLPTDPPPNVANLRTLDQKNDMYENIEKYLHIEYRNLVCYDIGEALLPMNHAKDGSELLIKLSEVGIDDYSTHSTENGDKIIYSNLEI</sequence>
<name>A0A4V6MA33_PLAYE</name>
<evidence type="ECO:0000313" key="1">
    <source>
        <dbReference type="EMBL" id="VTZ71952.1"/>
    </source>
</evidence>
<dbReference type="VEuPathDB" id="PlasmoDB:PY17X_0222801"/>
<evidence type="ECO:0000313" key="2">
    <source>
        <dbReference type="Proteomes" id="UP000072874"/>
    </source>
</evidence>
<dbReference type="Proteomes" id="UP000072874">
    <property type="component" value="Chromosome 2"/>
</dbReference>
<accession>A0A4V6MA33</accession>
<reference evidence="1 2" key="1">
    <citation type="journal article" date="2014" name="BMC Biol.">
        <title>A comprehensive evaluation of rodent malaria parasite genomes and gene expression.</title>
        <authorList>
            <person name="Otto T.D."/>
            <person name="Bohme U."/>
            <person name="Jackson A.P."/>
            <person name="Hunt M."/>
            <person name="Franke-Fayard B."/>
            <person name="Hoeijmakers W.A."/>
            <person name="Religa A.A."/>
            <person name="Robertson L."/>
            <person name="Sanders M."/>
            <person name="Ogun S.A."/>
            <person name="Cunningham D."/>
            <person name="Erhart A."/>
            <person name="Billker O."/>
            <person name="Khan S.M."/>
            <person name="Stunnenberg H.G."/>
            <person name="Langhorne J."/>
            <person name="Holder A.A."/>
            <person name="Waters A.P."/>
            <person name="Newbold C.I."/>
            <person name="Pain A."/>
            <person name="Berriman M."/>
            <person name="Janse C.J."/>
        </authorList>
    </citation>
    <scope>NUCLEOTIDE SEQUENCE [LARGE SCALE GENOMIC DNA]</scope>
    <source>
        <strain evidence="1 2">17X</strain>
    </source>
</reference>
<proteinExistence type="predicted"/>
<dbReference type="RefSeq" id="XP_034493357.1">
    <property type="nucleotide sequence ID" value="XM_034637676.1"/>
</dbReference>
<organism evidence="1 2">
    <name type="scientific">Plasmodium yoelii</name>
    <dbReference type="NCBI Taxonomy" id="5861"/>
    <lineage>
        <taxon>Eukaryota</taxon>
        <taxon>Sar</taxon>
        <taxon>Alveolata</taxon>
        <taxon>Apicomplexa</taxon>
        <taxon>Aconoidasida</taxon>
        <taxon>Haemosporida</taxon>
        <taxon>Plasmodiidae</taxon>
        <taxon>Plasmodium</taxon>
        <taxon>Plasmodium (Vinckeia)</taxon>
    </lineage>
</organism>
<dbReference type="KEGG" id="pyo:PY17X_0222801"/>
<protein>
    <submittedName>
        <fullName evidence="1">Fam-a protein</fullName>
    </submittedName>
</protein>
<dbReference type="GeneID" id="55210772"/>
<gene>
    <name evidence="1" type="ORF">PY17X_0222801</name>
</gene>